<dbReference type="PANTHER" id="PTHR30600">
    <property type="entry name" value="CYTOCHROME C PEROXIDASE-RELATED"/>
    <property type="match status" value="1"/>
</dbReference>
<keyword evidence="2" id="KW-0479">Metal-binding</keyword>
<evidence type="ECO:0000259" key="6">
    <source>
        <dbReference type="PROSITE" id="PS51007"/>
    </source>
</evidence>
<dbReference type="PANTHER" id="PTHR30600:SF10">
    <property type="entry name" value="BLL6722 PROTEIN"/>
    <property type="match status" value="1"/>
</dbReference>
<name>A0A645H168_9ZZZZ</name>
<proteinExistence type="predicted"/>
<dbReference type="InterPro" id="IPR051395">
    <property type="entry name" value="Cytochrome_c_Peroxidase/MauG"/>
</dbReference>
<dbReference type="GO" id="GO:0020037">
    <property type="term" value="F:heme binding"/>
    <property type="evidence" value="ECO:0007669"/>
    <property type="project" value="InterPro"/>
</dbReference>
<evidence type="ECO:0000256" key="3">
    <source>
        <dbReference type="ARBA" id="ARBA00022729"/>
    </source>
</evidence>
<evidence type="ECO:0000313" key="7">
    <source>
        <dbReference type="EMBL" id="MPN32785.1"/>
    </source>
</evidence>
<dbReference type="EMBL" id="VSSQ01084972">
    <property type="protein sequence ID" value="MPN32785.1"/>
    <property type="molecule type" value="Genomic_DNA"/>
</dbReference>
<dbReference type="PROSITE" id="PS51007">
    <property type="entry name" value="CYTC"/>
    <property type="match status" value="1"/>
</dbReference>
<dbReference type="Gene3D" id="1.10.760.10">
    <property type="entry name" value="Cytochrome c-like domain"/>
    <property type="match status" value="1"/>
</dbReference>
<dbReference type="GO" id="GO:0004130">
    <property type="term" value="F:cytochrome-c peroxidase activity"/>
    <property type="evidence" value="ECO:0007669"/>
    <property type="project" value="TreeGrafter"/>
</dbReference>
<dbReference type="GO" id="GO:0009055">
    <property type="term" value="F:electron transfer activity"/>
    <property type="evidence" value="ECO:0007669"/>
    <property type="project" value="InterPro"/>
</dbReference>
<reference evidence="7" key="1">
    <citation type="submission" date="2019-08" db="EMBL/GenBank/DDBJ databases">
        <authorList>
            <person name="Kucharzyk K."/>
            <person name="Murdoch R.W."/>
            <person name="Higgins S."/>
            <person name="Loffler F."/>
        </authorList>
    </citation>
    <scope>NUCLEOTIDE SEQUENCE</scope>
</reference>
<gene>
    <name evidence="7" type="primary">mauG_2</name>
    <name evidence="7" type="ORF">SDC9_180265</name>
</gene>
<keyword evidence="4 7" id="KW-0560">Oxidoreductase</keyword>
<protein>
    <submittedName>
        <fullName evidence="7">Methylamine utilization protein MauG</fullName>
        <ecNumber evidence="7">1.-.-.-</ecNumber>
    </submittedName>
</protein>
<dbReference type="SUPFAM" id="SSF46626">
    <property type="entry name" value="Cytochrome c"/>
    <property type="match status" value="1"/>
</dbReference>
<feature type="domain" description="Cytochrome c" evidence="6">
    <location>
        <begin position="28"/>
        <end position="198"/>
    </location>
</feature>
<comment type="caution">
    <text evidence="7">The sequence shown here is derived from an EMBL/GenBank/DDBJ whole genome shotgun (WGS) entry which is preliminary data.</text>
</comment>
<accession>A0A645H168</accession>
<organism evidence="7">
    <name type="scientific">bioreactor metagenome</name>
    <dbReference type="NCBI Taxonomy" id="1076179"/>
    <lineage>
        <taxon>unclassified sequences</taxon>
        <taxon>metagenomes</taxon>
        <taxon>ecological metagenomes</taxon>
    </lineage>
</organism>
<keyword evidence="3" id="KW-0732">Signal</keyword>
<keyword evidence="1" id="KW-0349">Heme</keyword>
<dbReference type="EC" id="1.-.-.-" evidence="7"/>
<dbReference type="InterPro" id="IPR009056">
    <property type="entry name" value="Cyt_c-like_dom"/>
</dbReference>
<dbReference type="InterPro" id="IPR036909">
    <property type="entry name" value="Cyt_c-like_dom_sf"/>
</dbReference>
<evidence type="ECO:0000256" key="4">
    <source>
        <dbReference type="ARBA" id="ARBA00023002"/>
    </source>
</evidence>
<evidence type="ECO:0000256" key="5">
    <source>
        <dbReference type="ARBA" id="ARBA00023004"/>
    </source>
</evidence>
<dbReference type="GO" id="GO:0046872">
    <property type="term" value="F:metal ion binding"/>
    <property type="evidence" value="ECO:0007669"/>
    <property type="project" value="UniProtKB-KW"/>
</dbReference>
<evidence type="ECO:0000256" key="1">
    <source>
        <dbReference type="ARBA" id="ARBA00022617"/>
    </source>
</evidence>
<keyword evidence="5" id="KW-0408">Iron</keyword>
<sequence>MFQQSAKDFYPYSSKYDEYLRGNLQLDRSETRGLAIFNNPQRGNCAECHISAIKRGSFPQFTDRGLIALAVPRNKHIAANADAKFFDMGLCGPLRTDLSDVDEYCGLFKTPTLRNVATRKVFFHNGVFHSLEAAVRFYADRDAYPERYYGKAGKPNDLPAKYADNINRDAPFAAQQKRKPSMTDADVRDVVAFLKTLTDKDATAARP</sequence>
<evidence type="ECO:0000256" key="2">
    <source>
        <dbReference type="ARBA" id="ARBA00022723"/>
    </source>
</evidence>
<dbReference type="AlphaFoldDB" id="A0A645H168"/>